<dbReference type="Proteomes" id="UP001169719">
    <property type="component" value="Unassembled WGS sequence"/>
</dbReference>
<dbReference type="PROSITE" id="PS50043">
    <property type="entry name" value="HTH_LUXR_2"/>
    <property type="match status" value="1"/>
</dbReference>
<reference evidence="3" key="1">
    <citation type="submission" date="2024-05" db="EMBL/GenBank/DDBJ databases">
        <title>Genome Sequences of Four Agar- Degrading Marine Bacteria.</title>
        <authorList>
            <person name="Phillips E.K."/>
            <person name="Shaffer J.C."/>
            <person name="Henson M.W."/>
            <person name="Temperton B."/>
            <person name="Thrash C.J."/>
            <person name="Martin M.O."/>
        </authorList>
    </citation>
    <scope>NUCLEOTIDE SEQUENCE</scope>
    <source>
        <strain evidence="3">EKP203</strain>
    </source>
</reference>
<evidence type="ECO:0000256" key="1">
    <source>
        <dbReference type="ARBA" id="ARBA00023125"/>
    </source>
</evidence>
<dbReference type="SMART" id="SM00421">
    <property type="entry name" value="HTH_LUXR"/>
    <property type="match status" value="1"/>
</dbReference>
<protein>
    <submittedName>
        <fullName evidence="3">Response regulator transcription factor</fullName>
    </submittedName>
</protein>
<dbReference type="InterPro" id="IPR000792">
    <property type="entry name" value="Tscrpt_reg_LuxR_C"/>
</dbReference>
<dbReference type="Gene3D" id="1.10.10.10">
    <property type="entry name" value="Winged helix-like DNA-binding domain superfamily/Winged helix DNA-binding domain"/>
    <property type="match status" value="1"/>
</dbReference>
<evidence type="ECO:0000313" key="4">
    <source>
        <dbReference type="Proteomes" id="UP001169719"/>
    </source>
</evidence>
<feature type="domain" description="HTH luxR-type" evidence="2">
    <location>
        <begin position="148"/>
        <end position="212"/>
    </location>
</feature>
<dbReference type="PANTHER" id="PTHR43214:SF43">
    <property type="entry name" value="TWO-COMPONENT RESPONSE REGULATOR"/>
    <property type="match status" value="1"/>
</dbReference>
<accession>A0ABT7Y2J8</accession>
<organism evidence="3 4">
    <name type="scientific">Vibrio agarivorans</name>
    <dbReference type="NCBI Taxonomy" id="153622"/>
    <lineage>
        <taxon>Bacteria</taxon>
        <taxon>Pseudomonadati</taxon>
        <taxon>Pseudomonadota</taxon>
        <taxon>Gammaproteobacteria</taxon>
        <taxon>Vibrionales</taxon>
        <taxon>Vibrionaceae</taxon>
        <taxon>Vibrio</taxon>
    </lineage>
</organism>
<dbReference type="InterPro" id="IPR016032">
    <property type="entry name" value="Sig_transdc_resp-reg_C-effctor"/>
</dbReference>
<dbReference type="InterPro" id="IPR039420">
    <property type="entry name" value="WalR-like"/>
</dbReference>
<dbReference type="Pfam" id="PF00196">
    <property type="entry name" value="GerE"/>
    <property type="match status" value="1"/>
</dbReference>
<dbReference type="PANTHER" id="PTHR43214">
    <property type="entry name" value="TWO-COMPONENT RESPONSE REGULATOR"/>
    <property type="match status" value="1"/>
</dbReference>
<dbReference type="EMBL" id="JAUEOZ010000001">
    <property type="protein sequence ID" value="MDN2482274.1"/>
    <property type="molecule type" value="Genomic_DNA"/>
</dbReference>
<keyword evidence="1" id="KW-0238">DNA-binding</keyword>
<name>A0ABT7Y2J8_9VIBR</name>
<evidence type="ECO:0000313" key="3">
    <source>
        <dbReference type="EMBL" id="MDN2482274.1"/>
    </source>
</evidence>
<comment type="caution">
    <text evidence="3">The sequence shown here is derived from an EMBL/GenBank/DDBJ whole genome shotgun (WGS) entry which is preliminary data.</text>
</comment>
<dbReference type="Gene3D" id="3.40.50.2300">
    <property type="match status" value="1"/>
</dbReference>
<sequence length="218" mass="25587">MTHCLILSTNPKLHDPVKQILELSFPDWRICHAKSLSEAMRIYKRNFELVLFDDCTLTAQSYLGYSPSTHSAKWILLNHKYSDICAEEHLNQGFDGYIAMSETNLDQLVSICRSVMEGELWYKRKVMSDALNYYREQSKHKDAMPDFHLFHFDFTKRERDLAQLLLLGFRNREIAEHLNISIHTVKTHVSHILKKCGAESRNELLVKLHEQFHTTQTH</sequence>
<dbReference type="InterPro" id="IPR036388">
    <property type="entry name" value="WH-like_DNA-bd_sf"/>
</dbReference>
<evidence type="ECO:0000259" key="2">
    <source>
        <dbReference type="PROSITE" id="PS50043"/>
    </source>
</evidence>
<dbReference type="RefSeq" id="WP_289962261.1">
    <property type="nucleotide sequence ID" value="NZ_JAUEOZ010000001.1"/>
</dbReference>
<dbReference type="SUPFAM" id="SSF46894">
    <property type="entry name" value="C-terminal effector domain of the bipartite response regulators"/>
    <property type="match status" value="1"/>
</dbReference>
<keyword evidence="4" id="KW-1185">Reference proteome</keyword>
<proteinExistence type="predicted"/>
<dbReference type="CDD" id="cd06170">
    <property type="entry name" value="LuxR_C_like"/>
    <property type="match status" value="1"/>
</dbReference>
<gene>
    <name evidence="3" type="ORF">QWJ08_12905</name>
</gene>
<dbReference type="PRINTS" id="PR00038">
    <property type="entry name" value="HTHLUXR"/>
</dbReference>
<dbReference type="PROSITE" id="PS00622">
    <property type="entry name" value="HTH_LUXR_1"/>
    <property type="match status" value="1"/>
</dbReference>